<keyword evidence="1" id="KW-0255">Endonuclease</keyword>
<keyword evidence="1" id="KW-0540">Nuclease</keyword>
<keyword evidence="1" id="KW-0269">Exonuclease</keyword>
<dbReference type="SUPFAM" id="SSF56219">
    <property type="entry name" value="DNase I-like"/>
    <property type="match status" value="1"/>
</dbReference>
<proteinExistence type="predicted"/>
<dbReference type="Proteomes" id="UP000325315">
    <property type="component" value="Unassembled WGS sequence"/>
</dbReference>
<comment type="caution">
    <text evidence="1">The sequence shown here is derived from an EMBL/GenBank/DDBJ whole genome shotgun (WGS) entry which is preliminary data.</text>
</comment>
<reference evidence="2" key="1">
    <citation type="journal article" date="2019" name="Plant Biotechnol. J.">
        <title>Genome sequencing of the Australian wild diploid species Gossypium australe highlights disease resistance and delayed gland morphogenesis.</title>
        <authorList>
            <person name="Cai Y."/>
            <person name="Cai X."/>
            <person name="Wang Q."/>
            <person name="Wang P."/>
            <person name="Zhang Y."/>
            <person name="Cai C."/>
            <person name="Xu Y."/>
            <person name="Wang K."/>
            <person name="Zhou Z."/>
            <person name="Wang C."/>
            <person name="Geng S."/>
            <person name="Li B."/>
            <person name="Dong Q."/>
            <person name="Hou Y."/>
            <person name="Wang H."/>
            <person name="Ai P."/>
            <person name="Liu Z."/>
            <person name="Yi F."/>
            <person name="Sun M."/>
            <person name="An G."/>
            <person name="Cheng J."/>
            <person name="Zhang Y."/>
            <person name="Shi Q."/>
            <person name="Xie Y."/>
            <person name="Shi X."/>
            <person name="Chang Y."/>
            <person name="Huang F."/>
            <person name="Chen Y."/>
            <person name="Hong S."/>
            <person name="Mi L."/>
            <person name="Sun Q."/>
            <person name="Zhang L."/>
            <person name="Zhou B."/>
            <person name="Peng R."/>
            <person name="Zhang X."/>
            <person name="Liu F."/>
        </authorList>
    </citation>
    <scope>NUCLEOTIDE SEQUENCE [LARGE SCALE GENOMIC DNA]</scope>
    <source>
        <strain evidence="2">cv. PA1801</strain>
    </source>
</reference>
<dbReference type="InterPro" id="IPR036691">
    <property type="entry name" value="Endo/exonu/phosph_ase_sf"/>
</dbReference>
<dbReference type="AlphaFoldDB" id="A0A5B6VW45"/>
<dbReference type="EMBL" id="SMMG02000005">
    <property type="protein sequence ID" value="KAA3473188.1"/>
    <property type="molecule type" value="Genomic_DNA"/>
</dbReference>
<evidence type="ECO:0000313" key="1">
    <source>
        <dbReference type="EMBL" id="KAA3473188.1"/>
    </source>
</evidence>
<protein>
    <submittedName>
        <fullName evidence="1">Endonuclease/exonuclease/phosphatase</fullName>
    </submittedName>
</protein>
<sequence length="144" mass="16623">METQISGLKADRVIKIIGLPYWHRVEAVGYSGGIWVLWKDNIRVEVMGFNALLDEDEKEGGSKRVCSVCELKDLGFRGPKFTWNRGNIFECLDRALCDSRWELLFPNIVVFHMLIIKSVHCQFSILFGNKIRTNSPRPFWFLSG</sequence>
<dbReference type="PANTHER" id="PTHR33710:SF77">
    <property type="entry name" value="DNASE I-LIKE SUPERFAMILY PROTEIN"/>
    <property type="match status" value="1"/>
</dbReference>
<evidence type="ECO:0000313" key="2">
    <source>
        <dbReference type="Proteomes" id="UP000325315"/>
    </source>
</evidence>
<dbReference type="PANTHER" id="PTHR33710">
    <property type="entry name" value="BNAC02G09200D PROTEIN"/>
    <property type="match status" value="1"/>
</dbReference>
<keyword evidence="2" id="KW-1185">Reference proteome</keyword>
<organism evidence="1 2">
    <name type="scientific">Gossypium australe</name>
    <dbReference type="NCBI Taxonomy" id="47621"/>
    <lineage>
        <taxon>Eukaryota</taxon>
        <taxon>Viridiplantae</taxon>
        <taxon>Streptophyta</taxon>
        <taxon>Embryophyta</taxon>
        <taxon>Tracheophyta</taxon>
        <taxon>Spermatophyta</taxon>
        <taxon>Magnoliopsida</taxon>
        <taxon>eudicotyledons</taxon>
        <taxon>Gunneridae</taxon>
        <taxon>Pentapetalae</taxon>
        <taxon>rosids</taxon>
        <taxon>malvids</taxon>
        <taxon>Malvales</taxon>
        <taxon>Malvaceae</taxon>
        <taxon>Malvoideae</taxon>
        <taxon>Gossypium</taxon>
    </lineage>
</organism>
<keyword evidence="1" id="KW-0378">Hydrolase</keyword>
<accession>A0A5B6VW45</accession>
<dbReference type="GO" id="GO:0004527">
    <property type="term" value="F:exonuclease activity"/>
    <property type="evidence" value="ECO:0007669"/>
    <property type="project" value="UniProtKB-KW"/>
</dbReference>
<dbReference type="OrthoDB" id="1000931at2759"/>
<name>A0A5B6VW45_9ROSI</name>
<dbReference type="GO" id="GO:0004519">
    <property type="term" value="F:endonuclease activity"/>
    <property type="evidence" value="ECO:0007669"/>
    <property type="project" value="UniProtKB-KW"/>
</dbReference>
<gene>
    <name evidence="1" type="ORF">EPI10_023590</name>
</gene>